<dbReference type="EMBL" id="JAWWNJ010000050">
    <property type="protein sequence ID" value="KAK7016510.1"/>
    <property type="molecule type" value="Genomic_DNA"/>
</dbReference>
<dbReference type="AlphaFoldDB" id="A0AAW0ATS1"/>
<comment type="caution">
    <text evidence="1">The sequence shown here is derived from an EMBL/GenBank/DDBJ whole genome shotgun (WGS) entry which is preliminary data.</text>
</comment>
<evidence type="ECO:0000313" key="2">
    <source>
        <dbReference type="Proteomes" id="UP001362999"/>
    </source>
</evidence>
<keyword evidence="2" id="KW-1185">Reference proteome</keyword>
<accession>A0AAW0ATS1</accession>
<proteinExistence type="predicted"/>
<evidence type="ECO:0000313" key="1">
    <source>
        <dbReference type="EMBL" id="KAK7016510.1"/>
    </source>
</evidence>
<sequence length="67" mass="7581">NIKRSLATAREDIAKYAAIFEFLGTNSVPGLHRMFPNAVTGIYYLLTYTADTLHYACHHYIIQSCLT</sequence>
<feature type="non-terminal residue" evidence="1">
    <location>
        <position position="1"/>
    </location>
</feature>
<reference evidence="1 2" key="1">
    <citation type="journal article" date="2024" name="J Genomics">
        <title>Draft genome sequencing and assembly of Favolaschia claudopus CIRM-BRFM 2984 isolated from oak limbs.</title>
        <authorList>
            <person name="Navarro D."/>
            <person name="Drula E."/>
            <person name="Chaduli D."/>
            <person name="Cazenave R."/>
            <person name="Ahrendt S."/>
            <person name="Wang J."/>
            <person name="Lipzen A."/>
            <person name="Daum C."/>
            <person name="Barry K."/>
            <person name="Grigoriev I.V."/>
            <person name="Favel A."/>
            <person name="Rosso M.N."/>
            <person name="Martin F."/>
        </authorList>
    </citation>
    <scope>NUCLEOTIDE SEQUENCE [LARGE SCALE GENOMIC DNA]</scope>
    <source>
        <strain evidence="1 2">CIRM-BRFM 2984</strain>
    </source>
</reference>
<protein>
    <submittedName>
        <fullName evidence="1">Uncharacterized protein</fullName>
    </submittedName>
</protein>
<name>A0AAW0ATS1_9AGAR</name>
<organism evidence="1 2">
    <name type="scientific">Favolaschia claudopus</name>
    <dbReference type="NCBI Taxonomy" id="2862362"/>
    <lineage>
        <taxon>Eukaryota</taxon>
        <taxon>Fungi</taxon>
        <taxon>Dikarya</taxon>
        <taxon>Basidiomycota</taxon>
        <taxon>Agaricomycotina</taxon>
        <taxon>Agaricomycetes</taxon>
        <taxon>Agaricomycetidae</taxon>
        <taxon>Agaricales</taxon>
        <taxon>Marasmiineae</taxon>
        <taxon>Mycenaceae</taxon>
        <taxon>Favolaschia</taxon>
    </lineage>
</organism>
<dbReference type="Proteomes" id="UP001362999">
    <property type="component" value="Unassembled WGS sequence"/>
</dbReference>
<gene>
    <name evidence="1" type="ORF">R3P38DRAFT_2541925</name>
</gene>